<proteinExistence type="predicted"/>
<keyword evidence="2" id="KW-1185">Reference proteome</keyword>
<organism evidence="1 2">
    <name type="scientific">Pelagomonas calceolata</name>
    <dbReference type="NCBI Taxonomy" id="35677"/>
    <lineage>
        <taxon>Eukaryota</taxon>
        <taxon>Sar</taxon>
        <taxon>Stramenopiles</taxon>
        <taxon>Ochrophyta</taxon>
        <taxon>Pelagophyceae</taxon>
        <taxon>Pelagomonadales</taxon>
        <taxon>Pelagomonadaceae</taxon>
        <taxon>Pelagomonas</taxon>
    </lineage>
</organism>
<dbReference type="Proteomes" id="UP000789595">
    <property type="component" value="Unassembled WGS sequence"/>
</dbReference>
<dbReference type="AlphaFoldDB" id="A0A8J2WSB9"/>
<sequence length="164" mass="18747">MILALCTSTIAFAPPPRRGPRLAPLAYGRRGDADHDRWRSTADALTAWRGDEATVAKFWRIDCDDAGFTWERRWPGRKSQIEDVTWDRITRVCWECGEWLMMDNFYLIADHEDREWAVPSGALNYQRLVDALDRKGIFPTKTAPSADLSYVDAQKGRLQEACPG</sequence>
<comment type="caution">
    <text evidence="1">The sequence shown here is derived from an EMBL/GenBank/DDBJ whole genome shotgun (WGS) entry which is preliminary data.</text>
</comment>
<dbReference type="EMBL" id="CAKKNE010000001">
    <property type="protein sequence ID" value="CAH0366442.1"/>
    <property type="molecule type" value="Genomic_DNA"/>
</dbReference>
<accession>A0A8J2WSB9</accession>
<protein>
    <submittedName>
        <fullName evidence="1">Uncharacterized protein</fullName>
    </submittedName>
</protein>
<reference evidence="1" key="1">
    <citation type="submission" date="2021-11" db="EMBL/GenBank/DDBJ databases">
        <authorList>
            <consortium name="Genoscope - CEA"/>
            <person name="William W."/>
        </authorList>
    </citation>
    <scope>NUCLEOTIDE SEQUENCE</scope>
</reference>
<evidence type="ECO:0000313" key="1">
    <source>
        <dbReference type="EMBL" id="CAH0366442.1"/>
    </source>
</evidence>
<gene>
    <name evidence="1" type="ORF">PECAL_1P29360</name>
</gene>
<name>A0A8J2WSB9_9STRA</name>
<evidence type="ECO:0000313" key="2">
    <source>
        <dbReference type="Proteomes" id="UP000789595"/>
    </source>
</evidence>